<dbReference type="EMBL" id="GBRH01245706">
    <property type="protein sequence ID" value="JAD52189.1"/>
    <property type="molecule type" value="Transcribed_RNA"/>
</dbReference>
<keyword evidence="1" id="KW-0732">Signal</keyword>
<accession>A0A0A9AKH8</accession>
<feature type="chain" id="PRO_5002045459" evidence="1">
    <location>
        <begin position="22"/>
        <end position="53"/>
    </location>
</feature>
<reference evidence="2" key="1">
    <citation type="submission" date="2014-09" db="EMBL/GenBank/DDBJ databases">
        <authorList>
            <person name="Magalhaes I.L.F."/>
            <person name="Oliveira U."/>
            <person name="Santos F.R."/>
            <person name="Vidigal T.H.D.A."/>
            <person name="Brescovit A.D."/>
            <person name="Santos A.J."/>
        </authorList>
    </citation>
    <scope>NUCLEOTIDE SEQUENCE</scope>
    <source>
        <tissue evidence="2">Shoot tissue taken approximately 20 cm above the soil surface</tissue>
    </source>
</reference>
<reference evidence="2" key="2">
    <citation type="journal article" date="2015" name="Data Brief">
        <title>Shoot transcriptome of the giant reed, Arundo donax.</title>
        <authorList>
            <person name="Barrero R.A."/>
            <person name="Guerrero F.D."/>
            <person name="Moolhuijzen P."/>
            <person name="Goolsby J.A."/>
            <person name="Tidwell J."/>
            <person name="Bellgard S.E."/>
            <person name="Bellgard M.I."/>
        </authorList>
    </citation>
    <scope>NUCLEOTIDE SEQUENCE</scope>
    <source>
        <tissue evidence="2">Shoot tissue taken approximately 20 cm above the soil surface</tissue>
    </source>
</reference>
<evidence type="ECO:0000313" key="2">
    <source>
        <dbReference type="EMBL" id="JAD52189.1"/>
    </source>
</evidence>
<dbReference type="AlphaFoldDB" id="A0A0A9AKH8"/>
<sequence length="53" mass="5793">MQICSLFFMLWGRGFDVGVAGQSLSVEKLQGVALSHCLIPNIHLFQGGPYVNI</sequence>
<proteinExistence type="predicted"/>
<name>A0A0A9AKH8_ARUDO</name>
<protein>
    <submittedName>
        <fullName evidence="2">Uncharacterized protein</fullName>
    </submittedName>
</protein>
<feature type="signal peptide" evidence="1">
    <location>
        <begin position="1"/>
        <end position="21"/>
    </location>
</feature>
<evidence type="ECO:0000256" key="1">
    <source>
        <dbReference type="SAM" id="SignalP"/>
    </source>
</evidence>
<organism evidence="2">
    <name type="scientific">Arundo donax</name>
    <name type="common">Giant reed</name>
    <name type="synonym">Donax arundinaceus</name>
    <dbReference type="NCBI Taxonomy" id="35708"/>
    <lineage>
        <taxon>Eukaryota</taxon>
        <taxon>Viridiplantae</taxon>
        <taxon>Streptophyta</taxon>
        <taxon>Embryophyta</taxon>
        <taxon>Tracheophyta</taxon>
        <taxon>Spermatophyta</taxon>
        <taxon>Magnoliopsida</taxon>
        <taxon>Liliopsida</taxon>
        <taxon>Poales</taxon>
        <taxon>Poaceae</taxon>
        <taxon>PACMAD clade</taxon>
        <taxon>Arundinoideae</taxon>
        <taxon>Arundineae</taxon>
        <taxon>Arundo</taxon>
    </lineage>
</organism>